<keyword evidence="2" id="KW-1185">Reference proteome</keyword>
<name>A0A4C1Z7J2_EUMVA</name>
<gene>
    <name evidence="1" type="ORF">EVAR_63683_1</name>
</gene>
<dbReference type="AlphaFoldDB" id="A0A4C1Z7J2"/>
<organism evidence="1 2">
    <name type="scientific">Eumeta variegata</name>
    <name type="common">Bagworm moth</name>
    <name type="synonym">Eumeta japonica</name>
    <dbReference type="NCBI Taxonomy" id="151549"/>
    <lineage>
        <taxon>Eukaryota</taxon>
        <taxon>Metazoa</taxon>
        <taxon>Ecdysozoa</taxon>
        <taxon>Arthropoda</taxon>
        <taxon>Hexapoda</taxon>
        <taxon>Insecta</taxon>
        <taxon>Pterygota</taxon>
        <taxon>Neoptera</taxon>
        <taxon>Endopterygota</taxon>
        <taxon>Lepidoptera</taxon>
        <taxon>Glossata</taxon>
        <taxon>Ditrysia</taxon>
        <taxon>Tineoidea</taxon>
        <taxon>Psychidae</taxon>
        <taxon>Oiketicinae</taxon>
        <taxon>Eumeta</taxon>
    </lineage>
</organism>
<evidence type="ECO:0000313" key="2">
    <source>
        <dbReference type="Proteomes" id="UP000299102"/>
    </source>
</evidence>
<protein>
    <submittedName>
        <fullName evidence="1">Uncharacterized protein</fullName>
    </submittedName>
</protein>
<sequence length="71" mass="8141">MSRNHLTVVEGLSDLRKFHVRIVRVPMIVESNSRTVRTSMNRRKLLADAFELLRAKERSPASRECISCSKG</sequence>
<reference evidence="1 2" key="1">
    <citation type="journal article" date="2019" name="Commun. Biol.">
        <title>The bagworm genome reveals a unique fibroin gene that provides high tensile strength.</title>
        <authorList>
            <person name="Kono N."/>
            <person name="Nakamura H."/>
            <person name="Ohtoshi R."/>
            <person name="Tomita M."/>
            <person name="Numata K."/>
            <person name="Arakawa K."/>
        </authorList>
    </citation>
    <scope>NUCLEOTIDE SEQUENCE [LARGE SCALE GENOMIC DNA]</scope>
</reference>
<dbReference type="Proteomes" id="UP000299102">
    <property type="component" value="Unassembled WGS sequence"/>
</dbReference>
<accession>A0A4C1Z7J2</accession>
<comment type="caution">
    <text evidence="1">The sequence shown here is derived from an EMBL/GenBank/DDBJ whole genome shotgun (WGS) entry which is preliminary data.</text>
</comment>
<evidence type="ECO:0000313" key="1">
    <source>
        <dbReference type="EMBL" id="GBP84801.1"/>
    </source>
</evidence>
<proteinExistence type="predicted"/>
<dbReference type="EMBL" id="BGZK01001699">
    <property type="protein sequence ID" value="GBP84801.1"/>
    <property type="molecule type" value="Genomic_DNA"/>
</dbReference>